<dbReference type="GO" id="GO:0004806">
    <property type="term" value="F:triacylglycerol lipase activity"/>
    <property type="evidence" value="ECO:0007669"/>
    <property type="project" value="UniProtKB-EC"/>
</dbReference>
<evidence type="ECO:0000313" key="3">
    <source>
        <dbReference type="Proteomes" id="UP000180166"/>
    </source>
</evidence>
<dbReference type="SUPFAM" id="SSF53474">
    <property type="entry name" value="alpha/beta-Hydrolases"/>
    <property type="match status" value="1"/>
</dbReference>
<feature type="signal peptide" evidence="1">
    <location>
        <begin position="1"/>
        <end position="29"/>
    </location>
</feature>
<gene>
    <name evidence="2" type="ORF">NS506_05441</name>
</gene>
<protein>
    <submittedName>
        <fullName evidence="2">Triacylglycerol lipase</fullName>
        <ecNumber evidence="2">3.1.1.3</ecNumber>
    </submittedName>
</protein>
<accession>A0ABC8AZU8</accession>
<dbReference type="Gene3D" id="3.40.50.1820">
    <property type="entry name" value="alpha/beta hydrolase"/>
    <property type="match status" value="1"/>
</dbReference>
<dbReference type="Gene3D" id="1.10.260.130">
    <property type="match status" value="1"/>
</dbReference>
<organism evidence="2 3">
    <name type="scientific">Nocardia seriolae</name>
    <dbReference type="NCBI Taxonomy" id="37332"/>
    <lineage>
        <taxon>Bacteria</taxon>
        <taxon>Bacillati</taxon>
        <taxon>Actinomycetota</taxon>
        <taxon>Actinomycetes</taxon>
        <taxon>Mycobacteriales</taxon>
        <taxon>Nocardiaceae</taxon>
        <taxon>Nocardia</taxon>
    </lineage>
</organism>
<dbReference type="Pfam" id="PF03583">
    <property type="entry name" value="LIP"/>
    <property type="match status" value="1"/>
</dbReference>
<dbReference type="KEGG" id="nsr:NS506_05441"/>
<dbReference type="AlphaFoldDB" id="A0ABC8AZU8"/>
<dbReference type="PANTHER" id="PTHR34853:SF1">
    <property type="entry name" value="LIPASE 5"/>
    <property type="match status" value="1"/>
</dbReference>
<evidence type="ECO:0000256" key="1">
    <source>
        <dbReference type="SAM" id="SignalP"/>
    </source>
</evidence>
<evidence type="ECO:0000313" key="2">
    <source>
        <dbReference type="EMBL" id="APA99487.1"/>
    </source>
</evidence>
<dbReference type="EC" id="3.1.1.3" evidence="2"/>
<dbReference type="Proteomes" id="UP000180166">
    <property type="component" value="Chromosome"/>
</dbReference>
<reference evidence="2 3" key="1">
    <citation type="submission" date="2016-10" db="EMBL/GenBank/DDBJ databases">
        <title>Genome sequence of Nocardia seriolae strain EM150506, isolated from Anguila japonica.</title>
        <authorList>
            <person name="Han H.-J."/>
        </authorList>
    </citation>
    <scope>NUCLEOTIDE SEQUENCE [LARGE SCALE GENOMIC DNA]</scope>
    <source>
        <strain evidence="2 3">EM150506</strain>
    </source>
</reference>
<name>A0ABC8AZU8_9NOCA</name>
<keyword evidence="2" id="KW-0378">Hydrolase</keyword>
<dbReference type="InterPro" id="IPR029058">
    <property type="entry name" value="AB_hydrolase_fold"/>
</dbReference>
<dbReference type="EMBL" id="CP017839">
    <property type="protein sequence ID" value="APA99487.1"/>
    <property type="molecule type" value="Genomic_DNA"/>
</dbReference>
<feature type="chain" id="PRO_5044752923" evidence="1">
    <location>
        <begin position="30"/>
        <end position="468"/>
    </location>
</feature>
<sequence length="468" mass="49579">MLRHLRNIAGALMIGCCAIIGYGTAPAFAQPPGDIPGQIPPGPPGISLPDIQRWIDQLIPAPALAPAPANSPLVDTAELSPDLAALRAAAMPAAIGDSFVDDWPTRLEGYDPGGIVSVRDVTATAAPTLIVPVRQVLQLKYRTNDSHDQASYAIASLVLPTGNWTGTGERPVVVNNLPSDALGRDCNPSYTMAHGFSRAANFTGYILPTTQLALLRGYAVLITDHEGPRMAYADPIVAGHAILDAIRAVRYQLPDELGDSKFGMIGYSGGAIATNGAVKLMSEYAPELTAAVVGAALGGVPADFSLLAHSMNANLASGVFLGAVFGIGRERPEILARMNHLAQWAAVSVLNSQCGEIFAVPGVLQLPIDLAADIPDPLDSDLAQEIYRVTRMDGRKSPVPLFIYNGEQEFWVPAIGAKNLYREQCSLGVKAVYRSVFGEHFIGAVTGYPESLTWLDQRLQGVPAPDEC</sequence>
<proteinExistence type="predicted"/>
<dbReference type="InterPro" id="IPR005152">
    <property type="entry name" value="Lipase_secreted"/>
</dbReference>
<dbReference type="PANTHER" id="PTHR34853">
    <property type="match status" value="1"/>
</dbReference>
<keyword evidence="1" id="KW-0732">Signal</keyword>